<feature type="domain" description="CN hydrolase" evidence="2">
    <location>
        <begin position="11"/>
        <end position="246"/>
    </location>
</feature>
<dbReference type="Pfam" id="PF00795">
    <property type="entry name" value="CN_hydrolase"/>
    <property type="match status" value="1"/>
</dbReference>
<dbReference type="PROSITE" id="PS50263">
    <property type="entry name" value="CN_HYDROLASE"/>
    <property type="match status" value="1"/>
</dbReference>
<reference evidence="3 4" key="1">
    <citation type="submission" date="2020-07" db="EMBL/GenBank/DDBJ databases">
        <authorList>
            <person name="Feng H."/>
        </authorList>
    </citation>
    <scope>NUCLEOTIDE SEQUENCE [LARGE SCALE GENOMIC DNA]</scope>
    <source>
        <strain evidence="4">s-10</strain>
    </source>
</reference>
<dbReference type="InterPro" id="IPR003010">
    <property type="entry name" value="C-N_Hydrolase"/>
</dbReference>
<evidence type="ECO:0000259" key="2">
    <source>
        <dbReference type="PROSITE" id="PS50263"/>
    </source>
</evidence>
<dbReference type="AlphaFoldDB" id="A0A7W2A9Y5"/>
<name>A0A7W2A9Y5_9BACL</name>
<proteinExistence type="inferred from homology"/>
<accession>A0A7W2A9Y5</accession>
<sequence>MVSFWKGVFVMRLSLIQMDMAFGQPEPNKQQVGKMVQQAAQIESAEVVVLPELWNTAYDLERLEEIADTGELRQWLGQLAGEHGIYLVAGSVAVKEESGIYNKTYVYRPDGKEIASYRKVHLFRLMEEEKYLQPGQEKAFFSIDGHLASSIICYDLRFPEWVRSLALQGISILFVPAQWPSPRLNHWRLLNQARAIENQMYVVAVNRVGEGGGNQFFGHSMVIDPWGNVLIEGGDEESILTVEIDLSEVERVRRKIPVFEDRRPELYL</sequence>
<dbReference type="PANTHER" id="PTHR23088">
    <property type="entry name" value="NITRILASE-RELATED"/>
    <property type="match status" value="1"/>
</dbReference>
<dbReference type="GO" id="GO:0016787">
    <property type="term" value="F:hydrolase activity"/>
    <property type="evidence" value="ECO:0007669"/>
    <property type="project" value="UniProtKB-KW"/>
</dbReference>
<comment type="similarity">
    <text evidence="1">Belongs to the carbon-nitrogen hydrolase superfamily. NIT1/NIT2 family.</text>
</comment>
<dbReference type="Gene3D" id="3.60.110.10">
    <property type="entry name" value="Carbon-nitrogen hydrolase"/>
    <property type="match status" value="1"/>
</dbReference>
<protein>
    <submittedName>
        <fullName evidence="3">Carbon-nitrogen family hydrolase</fullName>
    </submittedName>
</protein>
<dbReference type="InterPro" id="IPR036526">
    <property type="entry name" value="C-N_Hydrolase_sf"/>
</dbReference>
<evidence type="ECO:0000256" key="1">
    <source>
        <dbReference type="ARBA" id="ARBA00010613"/>
    </source>
</evidence>
<keyword evidence="4" id="KW-1185">Reference proteome</keyword>
<comment type="caution">
    <text evidence="3">The sequence shown here is derived from an EMBL/GenBank/DDBJ whole genome shotgun (WGS) entry which is preliminary data.</text>
</comment>
<dbReference type="CDD" id="cd07583">
    <property type="entry name" value="nitrilase_5"/>
    <property type="match status" value="1"/>
</dbReference>
<gene>
    <name evidence="3" type="ORF">H1191_15630</name>
</gene>
<keyword evidence="3" id="KW-0378">Hydrolase</keyword>
<dbReference type="PANTHER" id="PTHR23088:SF27">
    <property type="entry name" value="DEAMINATED GLUTATHIONE AMIDASE"/>
    <property type="match status" value="1"/>
</dbReference>
<dbReference type="SUPFAM" id="SSF56317">
    <property type="entry name" value="Carbon-nitrogen hydrolase"/>
    <property type="match status" value="1"/>
</dbReference>
<dbReference type="Proteomes" id="UP000535491">
    <property type="component" value="Unassembled WGS sequence"/>
</dbReference>
<evidence type="ECO:0000313" key="3">
    <source>
        <dbReference type="EMBL" id="MBA4495724.1"/>
    </source>
</evidence>
<evidence type="ECO:0000313" key="4">
    <source>
        <dbReference type="Proteomes" id="UP000535491"/>
    </source>
</evidence>
<dbReference type="EMBL" id="JACEIQ010000018">
    <property type="protein sequence ID" value="MBA4495724.1"/>
    <property type="molecule type" value="Genomic_DNA"/>
</dbReference>
<organism evidence="3 4">
    <name type="scientific">Paenactinomyces guangxiensis</name>
    <dbReference type="NCBI Taxonomy" id="1490290"/>
    <lineage>
        <taxon>Bacteria</taxon>
        <taxon>Bacillati</taxon>
        <taxon>Bacillota</taxon>
        <taxon>Bacilli</taxon>
        <taxon>Bacillales</taxon>
        <taxon>Thermoactinomycetaceae</taxon>
        <taxon>Paenactinomyces</taxon>
    </lineage>
</organism>